<dbReference type="GO" id="GO:0008270">
    <property type="term" value="F:zinc ion binding"/>
    <property type="evidence" value="ECO:0007669"/>
    <property type="project" value="UniProtKB-KW"/>
</dbReference>
<dbReference type="InterPro" id="IPR000315">
    <property type="entry name" value="Znf_B-box"/>
</dbReference>
<dbReference type="Proteomes" id="UP001208570">
    <property type="component" value="Unassembled WGS sequence"/>
</dbReference>
<feature type="domain" description="B box-type" evidence="3">
    <location>
        <begin position="158"/>
        <end position="206"/>
    </location>
</feature>
<organism evidence="4 5">
    <name type="scientific">Paralvinella palmiformis</name>
    <dbReference type="NCBI Taxonomy" id="53620"/>
    <lineage>
        <taxon>Eukaryota</taxon>
        <taxon>Metazoa</taxon>
        <taxon>Spiralia</taxon>
        <taxon>Lophotrochozoa</taxon>
        <taxon>Annelida</taxon>
        <taxon>Polychaeta</taxon>
        <taxon>Sedentaria</taxon>
        <taxon>Canalipalpata</taxon>
        <taxon>Terebellida</taxon>
        <taxon>Terebelliformia</taxon>
        <taxon>Alvinellidae</taxon>
        <taxon>Paralvinella</taxon>
    </lineage>
</organism>
<accession>A0AAD9J0U0</accession>
<keyword evidence="1" id="KW-0862">Zinc</keyword>
<reference evidence="4" key="1">
    <citation type="journal article" date="2023" name="Mol. Biol. Evol.">
        <title>Third-Generation Sequencing Reveals the Adaptive Role of the Epigenome in Three Deep-Sea Polychaetes.</title>
        <authorList>
            <person name="Perez M."/>
            <person name="Aroh O."/>
            <person name="Sun Y."/>
            <person name="Lan Y."/>
            <person name="Juniper S.K."/>
            <person name="Young C.R."/>
            <person name="Angers B."/>
            <person name="Qian P.Y."/>
        </authorList>
    </citation>
    <scope>NUCLEOTIDE SEQUENCE</scope>
    <source>
        <strain evidence="4">P08H-3</strain>
    </source>
</reference>
<keyword evidence="1" id="KW-0479">Metal-binding</keyword>
<evidence type="ECO:0000256" key="1">
    <source>
        <dbReference type="PROSITE-ProRule" id="PRU00024"/>
    </source>
</evidence>
<protein>
    <recommendedName>
        <fullName evidence="3">B box-type domain-containing protein</fullName>
    </recommendedName>
</protein>
<gene>
    <name evidence="4" type="ORF">LSH36_832g01035</name>
</gene>
<sequence>MDRCLTCPRSPHHSLVAAGKLYCQLCWCPLVRKSRKGYPQSHPCLFCPSCRQQCARKPEPHRALRIRYDGHSVSVRQESRDGPKVNGSGQGQAGYYQRDNSEILLNDSLTRCVDFNKQRDTVTPVIIEEKPIIYRTVMNRREKRTFRRKLHDLETRATRCGFCPRDQPHHETLVSYCCFCGKHLCKNCHLAHGRDTLYKYHPVVDLTSGVNTALQ</sequence>
<comment type="caution">
    <text evidence="4">The sequence shown here is derived from an EMBL/GenBank/DDBJ whole genome shotgun (WGS) entry which is preliminary data.</text>
</comment>
<keyword evidence="1" id="KW-0863">Zinc-finger</keyword>
<proteinExistence type="predicted"/>
<name>A0AAD9J0U0_9ANNE</name>
<dbReference type="PROSITE" id="PS50119">
    <property type="entry name" value="ZF_BBOX"/>
    <property type="match status" value="1"/>
</dbReference>
<dbReference type="AlphaFoldDB" id="A0AAD9J0U0"/>
<evidence type="ECO:0000313" key="4">
    <source>
        <dbReference type="EMBL" id="KAK2143555.1"/>
    </source>
</evidence>
<feature type="region of interest" description="Disordered" evidence="2">
    <location>
        <begin position="69"/>
        <end position="94"/>
    </location>
</feature>
<dbReference type="EMBL" id="JAODUP010000832">
    <property type="protein sequence ID" value="KAK2143555.1"/>
    <property type="molecule type" value="Genomic_DNA"/>
</dbReference>
<evidence type="ECO:0000256" key="2">
    <source>
        <dbReference type="SAM" id="MobiDB-lite"/>
    </source>
</evidence>
<keyword evidence="5" id="KW-1185">Reference proteome</keyword>
<evidence type="ECO:0000259" key="3">
    <source>
        <dbReference type="PROSITE" id="PS50119"/>
    </source>
</evidence>
<evidence type="ECO:0000313" key="5">
    <source>
        <dbReference type="Proteomes" id="UP001208570"/>
    </source>
</evidence>